<evidence type="ECO:0000313" key="3">
    <source>
        <dbReference type="Proteomes" id="UP001172159"/>
    </source>
</evidence>
<comment type="caution">
    <text evidence="2">The sequence shown here is derived from an EMBL/GenBank/DDBJ whole genome shotgun (WGS) entry which is preliminary data.</text>
</comment>
<reference evidence="2" key="1">
    <citation type="submission" date="2023-06" db="EMBL/GenBank/DDBJ databases">
        <title>Genome-scale phylogeny and comparative genomics of the fungal order Sordariales.</title>
        <authorList>
            <consortium name="Lawrence Berkeley National Laboratory"/>
            <person name="Hensen N."/>
            <person name="Bonometti L."/>
            <person name="Westerberg I."/>
            <person name="Brannstrom I.O."/>
            <person name="Guillou S."/>
            <person name="Cros-Aarteil S."/>
            <person name="Calhoun S."/>
            <person name="Haridas S."/>
            <person name="Kuo A."/>
            <person name="Mondo S."/>
            <person name="Pangilinan J."/>
            <person name="Riley R."/>
            <person name="Labutti K."/>
            <person name="Andreopoulos B."/>
            <person name="Lipzen A."/>
            <person name="Chen C."/>
            <person name="Yanf M."/>
            <person name="Daum C."/>
            <person name="Ng V."/>
            <person name="Clum A."/>
            <person name="Steindorff A."/>
            <person name="Ohm R."/>
            <person name="Martin F."/>
            <person name="Silar P."/>
            <person name="Natvig D."/>
            <person name="Lalanne C."/>
            <person name="Gautier V."/>
            <person name="Ament-Velasquez S.L."/>
            <person name="Kruys A."/>
            <person name="Hutchinson M.I."/>
            <person name="Powell A.J."/>
            <person name="Barry K."/>
            <person name="Miller A.N."/>
            <person name="Grigoriev I.V."/>
            <person name="Debuchy R."/>
            <person name="Gladieux P."/>
            <person name="Thoren M.H."/>
            <person name="Johannesson H."/>
        </authorList>
    </citation>
    <scope>NUCLEOTIDE SEQUENCE</scope>
    <source>
        <strain evidence="2">CBS 540.89</strain>
    </source>
</reference>
<keyword evidence="3" id="KW-1185">Reference proteome</keyword>
<feature type="coiled-coil region" evidence="1">
    <location>
        <begin position="199"/>
        <end position="226"/>
    </location>
</feature>
<name>A0AA40K1M2_9PEZI</name>
<organism evidence="2 3">
    <name type="scientific">Apiosordaria backusii</name>
    <dbReference type="NCBI Taxonomy" id="314023"/>
    <lineage>
        <taxon>Eukaryota</taxon>
        <taxon>Fungi</taxon>
        <taxon>Dikarya</taxon>
        <taxon>Ascomycota</taxon>
        <taxon>Pezizomycotina</taxon>
        <taxon>Sordariomycetes</taxon>
        <taxon>Sordariomycetidae</taxon>
        <taxon>Sordariales</taxon>
        <taxon>Lasiosphaeriaceae</taxon>
        <taxon>Apiosordaria</taxon>
    </lineage>
</organism>
<keyword evidence="1" id="KW-0175">Coiled coil</keyword>
<dbReference type="Proteomes" id="UP001172159">
    <property type="component" value="Unassembled WGS sequence"/>
</dbReference>
<accession>A0AA40K1M2</accession>
<dbReference type="AlphaFoldDB" id="A0AA40K1M2"/>
<evidence type="ECO:0000256" key="1">
    <source>
        <dbReference type="SAM" id="Coils"/>
    </source>
</evidence>
<evidence type="ECO:0000313" key="2">
    <source>
        <dbReference type="EMBL" id="KAK0742352.1"/>
    </source>
</evidence>
<sequence length="458" mass="52453">MFPQRPIPRWDNNRRDPSKFQLKLKAWCYIQPDEVPTITSKVADFLRKRSSSYPVKWEITTREPTPETPIAPTPDREGLAYVALNLVFTTTDGGSNKLSQESNCRWYFDDLTRNLLCPSFKVSREKIGIDFVTWDLAPSWGWSTAFSRYWLKGWERSPTTEEQTLPAYNIGYALRHLTSLDGVCKRDKSHDSCPKEAALECIKHLLRQAQQELSAVREAASSSLRQRFDPYCKGCSCNEEVKVKMLIQENIQHTVATNQSIKAIIHLLNKNVGFGHSRFFLMRILRKIFSRPKYPIAVTDNTFGSKKQTMDGDASYLRCMSLTMVGHIRLRSAALRHNLCDNVHQAAPGSLEQTQLMSYFGLVASRVGEQSQHDAALDKVSGRFFNTFDNVVKEIEALIQILDNEYAEKGEKMFKKKRKAVPEGTPRCLLEKATLNEKLYKLENDSDSELDVEFNEKC</sequence>
<dbReference type="EMBL" id="JAUKTV010000003">
    <property type="protein sequence ID" value="KAK0742352.1"/>
    <property type="molecule type" value="Genomic_DNA"/>
</dbReference>
<gene>
    <name evidence="2" type="ORF">B0T21DRAFT_283584</name>
</gene>
<proteinExistence type="predicted"/>
<protein>
    <submittedName>
        <fullName evidence="2">Uncharacterized protein</fullName>
    </submittedName>
</protein>